<dbReference type="SUPFAM" id="SSF52402">
    <property type="entry name" value="Adenine nucleotide alpha hydrolases-like"/>
    <property type="match status" value="1"/>
</dbReference>
<organism evidence="2 3">
    <name type="scientific">Hamadaea flava</name>
    <dbReference type="NCBI Taxonomy" id="1742688"/>
    <lineage>
        <taxon>Bacteria</taxon>
        <taxon>Bacillati</taxon>
        <taxon>Actinomycetota</taxon>
        <taxon>Actinomycetes</taxon>
        <taxon>Micromonosporales</taxon>
        <taxon>Micromonosporaceae</taxon>
        <taxon>Hamadaea</taxon>
    </lineage>
</organism>
<comment type="caution">
    <text evidence="2">The sequence shown here is derived from an EMBL/GenBank/DDBJ whole genome shotgun (WGS) entry which is preliminary data.</text>
</comment>
<dbReference type="RefSeq" id="WP_253761837.1">
    <property type="nucleotide sequence ID" value="NZ_JAMZDZ010000001.1"/>
</dbReference>
<keyword evidence="3" id="KW-1185">Reference proteome</keyword>
<dbReference type="InterPro" id="IPR014729">
    <property type="entry name" value="Rossmann-like_a/b/a_fold"/>
</dbReference>
<evidence type="ECO:0000313" key="2">
    <source>
        <dbReference type="EMBL" id="MFC4133963.1"/>
    </source>
</evidence>
<dbReference type="EMBL" id="JBHSAY010000015">
    <property type="protein sequence ID" value="MFC4133963.1"/>
    <property type="molecule type" value="Genomic_DNA"/>
</dbReference>
<evidence type="ECO:0000313" key="3">
    <source>
        <dbReference type="Proteomes" id="UP001595816"/>
    </source>
</evidence>
<dbReference type="CDD" id="cd00293">
    <property type="entry name" value="USP-like"/>
    <property type="match status" value="1"/>
</dbReference>
<reference evidence="3" key="1">
    <citation type="journal article" date="2019" name="Int. J. Syst. Evol. Microbiol.">
        <title>The Global Catalogue of Microorganisms (GCM) 10K type strain sequencing project: providing services to taxonomists for standard genome sequencing and annotation.</title>
        <authorList>
            <consortium name="The Broad Institute Genomics Platform"/>
            <consortium name="The Broad Institute Genome Sequencing Center for Infectious Disease"/>
            <person name="Wu L."/>
            <person name="Ma J."/>
        </authorList>
    </citation>
    <scope>NUCLEOTIDE SEQUENCE [LARGE SCALE GENOMIC DNA]</scope>
    <source>
        <strain evidence="3">CGMCC 4.7289</strain>
    </source>
</reference>
<name>A0ABV8LTW1_9ACTN</name>
<evidence type="ECO:0000259" key="1">
    <source>
        <dbReference type="Pfam" id="PF00582"/>
    </source>
</evidence>
<accession>A0ABV8LTW1</accession>
<dbReference type="Pfam" id="PF00582">
    <property type="entry name" value="Usp"/>
    <property type="match status" value="1"/>
</dbReference>
<feature type="domain" description="UspA" evidence="1">
    <location>
        <begin position="6"/>
        <end position="144"/>
    </location>
</feature>
<dbReference type="Gene3D" id="3.40.50.620">
    <property type="entry name" value="HUPs"/>
    <property type="match status" value="1"/>
</dbReference>
<proteinExistence type="predicted"/>
<gene>
    <name evidence="2" type="ORF">ACFOZ4_25405</name>
</gene>
<sequence length="166" mass="18079">MTERLRVILGVHDSLSGLRALRRAVGEARIRAAELHAVRAWMPTAGGYYAPTVRIWESELDAAAKAEIRHAFDTAMGGLPRDVDLRLVTVQALPGPALVEYAYRDDDLLVVGVGRPGRLARLAGRGGTSKYCLNRALCPVLMVPPDRFATECTRVTATDLTRSLQA</sequence>
<dbReference type="Proteomes" id="UP001595816">
    <property type="component" value="Unassembled WGS sequence"/>
</dbReference>
<dbReference type="InterPro" id="IPR006016">
    <property type="entry name" value="UspA"/>
</dbReference>
<protein>
    <submittedName>
        <fullName evidence="2">Universal stress protein</fullName>
    </submittedName>
</protein>